<dbReference type="AlphaFoldDB" id="A0A9D2EBL8"/>
<organism evidence="2 3">
    <name type="scientific">Candidatus Ruania gallistercoris</name>
    <dbReference type="NCBI Taxonomy" id="2838746"/>
    <lineage>
        <taxon>Bacteria</taxon>
        <taxon>Bacillati</taxon>
        <taxon>Actinomycetota</taxon>
        <taxon>Actinomycetes</taxon>
        <taxon>Micrococcales</taxon>
        <taxon>Ruaniaceae</taxon>
        <taxon>Ruania</taxon>
    </lineage>
</organism>
<protein>
    <recommendedName>
        <fullName evidence="1">ESAT-6-like protein</fullName>
    </recommendedName>
</protein>
<sequence length="93" mass="10040">MFKANFGGIATASADIIGGANKIESQLNDMDSRLAPLRSDWTGAAAESYQQAKAKWTQAITEMKQLLTEIGSQVGRDGEEFQGADTRNAQRFG</sequence>
<reference evidence="2" key="2">
    <citation type="submission" date="2021-04" db="EMBL/GenBank/DDBJ databases">
        <authorList>
            <person name="Gilroy R."/>
        </authorList>
    </citation>
    <scope>NUCLEOTIDE SEQUENCE</scope>
    <source>
        <strain evidence="2">ChiGjej4B4-7305</strain>
    </source>
</reference>
<dbReference type="InterPro" id="IPR036689">
    <property type="entry name" value="ESAT-6-like_sf"/>
</dbReference>
<dbReference type="Gene3D" id="1.10.287.1060">
    <property type="entry name" value="ESAT-6-like"/>
    <property type="match status" value="1"/>
</dbReference>
<dbReference type="SUPFAM" id="SSF140453">
    <property type="entry name" value="EsxAB dimer-like"/>
    <property type="match status" value="1"/>
</dbReference>
<gene>
    <name evidence="2" type="ORF">H9815_01335</name>
</gene>
<dbReference type="EMBL" id="DXBY01000026">
    <property type="protein sequence ID" value="HIZ34392.1"/>
    <property type="molecule type" value="Genomic_DNA"/>
</dbReference>
<evidence type="ECO:0000313" key="3">
    <source>
        <dbReference type="Proteomes" id="UP000824037"/>
    </source>
</evidence>
<accession>A0A9D2EBL8</accession>
<evidence type="ECO:0000256" key="1">
    <source>
        <dbReference type="RuleBase" id="RU362001"/>
    </source>
</evidence>
<dbReference type="NCBIfam" id="TIGR03930">
    <property type="entry name" value="WXG100_ESAT6"/>
    <property type="match status" value="1"/>
</dbReference>
<dbReference type="InterPro" id="IPR010310">
    <property type="entry name" value="T7SS_ESAT-6-like"/>
</dbReference>
<comment type="similarity">
    <text evidence="1">Belongs to the WXG100 family.</text>
</comment>
<evidence type="ECO:0000313" key="2">
    <source>
        <dbReference type="EMBL" id="HIZ34392.1"/>
    </source>
</evidence>
<name>A0A9D2EBL8_9MICO</name>
<reference evidence="2" key="1">
    <citation type="journal article" date="2021" name="PeerJ">
        <title>Extensive microbial diversity within the chicken gut microbiome revealed by metagenomics and culture.</title>
        <authorList>
            <person name="Gilroy R."/>
            <person name="Ravi A."/>
            <person name="Getino M."/>
            <person name="Pursley I."/>
            <person name="Horton D.L."/>
            <person name="Alikhan N.F."/>
            <person name="Baker D."/>
            <person name="Gharbi K."/>
            <person name="Hall N."/>
            <person name="Watson M."/>
            <person name="Adriaenssens E.M."/>
            <person name="Foster-Nyarko E."/>
            <person name="Jarju S."/>
            <person name="Secka A."/>
            <person name="Antonio M."/>
            <person name="Oren A."/>
            <person name="Chaudhuri R.R."/>
            <person name="La Ragione R."/>
            <person name="Hildebrand F."/>
            <person name="Pallen M.J."/>
        </authorList>
    </citation>
    <scope>NUCLEOTIDE SEQUENCE</scope>
    <source>
        <strain evidence="2">ChiGjej4B4-7305</strain>
    </source>
</reference>
<dbReference type="Pfam" id="PF06013">
    <property type="entry name" value="WXG100"/>
    <property type="match status" value="1"/>
</dbReference>
<dbReference type="Proteomes" id="UP000824037">
    <property type="component" value="Unassembled WGS sequence"/>
</dbReference>
<comment type="caution">
    <text evidence="2">The sequence shown here is derived from an EMBL/GenBank/DDBJ whole genome shotgun (WGS) entry which is preliminary data.</text>
</comment>
<proteinExistence type="inferred from homology"/>